<comment type="caution">
    <text evidence="4">The sequence shown here is derived from an EMBL/GenBank/DDBJ whole genome shotgun (WGS) entry which is preliminary data.</text>
</comment>
<sequence length="286" mass="32533">MKAILALILWSVLVPAFGQSLLPVFLKGTWKVNNAEIYEHWDQLNDKTLKGFSYRIKNGQINVTEYLNLTQSKDRIVYTATVVNQNLGKPVPFTMKEKEGAFIFENLKHDFPKQIIYKKISDMEIEVQISDLKQKEHRFNMRKLSSNTQQDTATSNSNYDALLAEKLGGDAYGMKKYILVILKTGTNNTTDKTFINESFSGHLQNINRLVEQGKLIVAGPLGKNQNNYRGIFILNNINTLEEAKEILQTDPAVKAGLLDIELFNWYGSAALPEYLPASDKIWKQKP</sequence>
<dbReference type="Pfam" id="PF19780">
    <property type="entry name" value="DUF6265"/>
    <property type="match status" value="1"/>
</dbReference>
<dbReference type="InterPro" id="IPR005545">
    <property type="entry name" value="YCII"/>
</dbReference>
<dbReference type="Gene3D" id="3.30.70.1060">
    <property type="entry name" value="Dimeric alpha+beta barrel"/>
    <property type="match status" value="1"/>
</dbReference>
<proteinExistence type="inferred from homology"/>
<dbReference type="OrthoDB" id="8481699at2"/>
<reference evidence="4" key="1">
    <citation type="submission" date="2010-07" db="EMBL/GenBank/DDBJ databases">
        <authorList>
            <person name="Muzny D."/>
            <person name="Qin X."/>
            <person name="Buhay C."/>
            <person name="Dugan-Rocha S."/>
            <person name="Ding Y."/>
            <person name="Chen G."/>
            <person name="Hawes A."/>
            <person name="Holder M."/>
            <person name="Jhangiani S."/>
            <person name="Johnson A."/>
            <person name="Khan Z."/>
            <person name="Li Z."/>
            <person name="Liu W."/>
            <person name="Liu X."/>
            <person name="Perez L."/>
            <person name="Shen H."/>
            <person name="Wang Q."/>
            <person name="Watt J."/>
            <person name="Xi L."/>
            <person name="Xin Y."/>
            <person name="Zhou J."/>
            <person name="Deng J."/>
            <person name="Jiang H."/>
            <person name="Liu Y."/>
            <person name="Qu J."/>
            <person name="Song X.-Z."/>
            <person name="Zhang L."/>
            <person name="Villasana D."/>
            <person name="Johnson A."/>
            <person name="Liu J."/>
            <person name="Liyanage D."/>
            <person name="Lorensuhewa L."/>
            <person name="Robinson T."/>
            <person name="Song A."/>
            <person name="Song B.-B."/>
            <person name="Dinh H."/>
            <person name="Thornton R."/>
            <person name="Coyle M."/>
            <person name="Francisco L."/>
            <person name="Jackson L."/>
            <person name="Javaid M."/>
            <person name="Korchina V."/>
            <person name="Kovar C."/>
            <person name="Mata R."/>
            <person name="Mathew T."/>
            <person name="Ngo R."/>
            <person name="Nguyen L."/>
            <person name="Nguyen N."/>
            <person name="Okwuonu G."/>
            <person name="Ongeri F."/>
            <person name="Pham C."/>
            <person name="Simmons D."/>
            <person name="Wilczek-Boney K."/>
            <person name="Hale W."/>
            <person name="Jakkamsetti A."/>
            <person name="Pham P."/>
            <person name="Ruth R."/>
            <person name="San Lucas F."/>
            <person name="Warren J."/>
            <person name="Zhang J."/>
            <person name="Zhao Z."/>
            <person name="Zhou C."/>
            <person name="Zhu D."/>
            <person name="Lee S."/>
            <person name="Bess C."/>
            <person name="Blankenburg K."/>
            <person name="Forbes L."/>
            <person name="Fu Q."/>
            <person name="Gubbala S."/>
            <person name="Hirani K."/>
            <person name="Jayaseelan J.C."/>
            <person name="Lara F."/>
            <person name="Munidasa M."/>
            <person name="Palculict T."/>
            <person name="Patil S."/>
            <person name="Pu L.-L."/>
            <person name="Saada N."/>
            <person name="Tang L."/>
            <person name="Weissenberger G."/>
            <person name="Zhu Y."/>
            <person name="Hemphill L."/>
            <person name="Shang Y."/>
            <person name="Youmans B."/>
            <person name="Ayvaz T."/>
            <person name="Ross M."/>
            <person name="Santibanez J."/>
            <person name="Aqrawi P."/>
            <person name="Gross S."/>
            <person name="Joshi V."/>
            <person name="Fowler G."/>
            <person name="Nazareth L."/>
            <person name="Reid J."/>
            <person name="Worley K."/>
            <person name="Petrosino J."/>
            <person name="Highlander S."/>
            <person name="Gibbs R."/>
        </authorList>
    </citation>
    <scope>NUCLEOTIDE SEQUENCE [LARGE SCALE GENOMIC DNA]</scope>
    <source>
        <strain evidence="4">ATCC 33861</strain>
    </source>
</reference>
<protein>
    <recommendedName>
        <fullName evidence="6">YCII-related domain-containing protein</fullName>
    </recommendedName>
</protein>
<organism evidence="4 5">
    <name type="scientific">Sphingobacterium spiritivorum ATCC 33861</name>
    <dbReference type="NCBI Taxonomy" id="525373"/>
    <lineage>
        <taxon>Bacteria</taxon>
        <taxon>Pseudomonadati</taxon>
        <taxon>Bacteroidota</taxon>
        <taxon>Sphingobacteriia</taxon>
        <taxon>Sphingobacteriales</taxon>
        <taxon>Sphingobacteriaceae</taxon>
        <taxon>Sphingobacterium</taxon>
    </lineage>
</organism>
<evidence type="ECO:0000313" key="4">
    <source>
        <dbReference type="EMBL" id="EFK56250.1"/>
    </source>
</evidence>
<feature type="domain" description="YCII-related" evidence="2">
    <location>
        <begin position="199"/>
        <end position="263"/>
    </location>
</feature>
<dbReference type="InterPro" id="IPR011008">
    <property type="entry name" value="Dimeric_a/b-barrel"/>
</dbReference>
<dbReference type="GeneID" id="95431328"/>
<dbReference type="InterPro" id="IPR046232">
    <property type="entry name" value="DUF6265"/>
</dbReference>
<comment type="similarity">
    <text evidence="1">Belongs to the YciI family.</text>
</comment>
<evidence type="ECO:0000256" key="1">
    <source>
        <dbReference type="ARBA" id="ARBA00007689"/>
    </source>
</evidence>
<dbReference type="Pfam" id="PF03795">
    <property type="entry name" value="YCII"/>
    <property type="match status" value="1"/>
</dbReference>
<dbReference type="AlphaFoldDB" id="D7VR49"/>
<keyword evidence="5" id="KW-1185">Reference proteome</keyword>
<dbReference type="STRING" id="525373.HMPREF0766_13453"/>
<dbReference type="Proteomes" id="UP000006258">
    <property type="component" value="Unassembled WGS sequence"/>
</dbReference>
<name>D7VR49_SPHSI</name>
<feature type="domain" description="DUF6265" evidence="3">
    <location>
        <begin position="25"/>
        <end position="130"/>
    </location>
</feature>
<dbReference type="HOGENOM" id="CLU_972163_0_0_10"/>
<dbReference type="EMBL" id="ACHA02000012">
    <property type="protein sequence ID" value="EFK56250.1"/>
    <property type="molecule type" value="Genomic_DNA"/>
</dbReference>
<gene>
    <name evidence="4" type="ORF">HMPREF0766_13453</name>
</gene>
<evidence type="ECO:0008006" key="6">
    <source>
        <dbReference type="Google" id="ProtNLM"/>
    </source>
</evidence>
<evidence type="ECO:0000313" key="5">
    <source>
        <dbReference type="Proteomes" id="UP000006258"/>
    </source>
</evidence>
<dbReference type="eggNOG" id="COG2350">
    <property type="taxonomic scope" value="Bacteria"/>
</dbReference>
<dbReference type="SUPFAM" id="SSF54909">
    <property type="entry name" value="Dimeric alpha+beta barrel"/>
    <property type="match status" value="1"/>
</dbReference>
<evidence type="ECO:0000259" key="2">
    <source>
        <dbReference type="Pfam" id="PF03795"/>
    </source>
</evidence>
<dbReference type="RefSeq" id="WP_002994617.1">
    <property type="nucleotide sequence ID" value="NZ_GL379770.1"/>
</dbReference>
<accession>D7VR49</accession>
<evidence type="ECO:0000259" key="3">
    <source>
        <dbReference type="Pfam" id="PF19780"/>
    </source>
</evidence>